<dbReference type="EMBL" id="BMJV01000002">
    <property type="protein sequence ID" value="GGG67641.1"/>
    <property type="molecule type" value="Genomic_DNA"/>
</dbReference>
<accession>A0A8J3EGH3</accession>
<organism evidence="1 2">
    <name type="scientific">Salipiger pallidus</name>
    <dbReference type="NCBI Taxonomy" id="1775170"/>
    <lineage>
        <taxon>Bacteria</taxon>
        <taxon>Pseudomonadati</taxon>
        <taxon>Pseudomonadota</taxon>
        <taxon>Alphaproteobacteria</taxon>
        <taxon>Rhodobacterales</taxon>
        <taxon>Roseobacteraceae</taxon>
        <taxon>Salipiger</taxon>
    </lineage>
</organism>
<name>A0A8J3EGH3_9RHOB</name>
<gene>
    <name evidence="1" type="ORF">GCM10011415_13380</name>
</gene>
<reference evidence="1" key="1">
    <citation type="journal article" date="2014" name="Int. J. Syst. Evol. Microbiol.">
        <title>Complete genome sequence of Corynebacterium casei LMG S-19264T (=DSM 44701T), isolated from a smear-ripened cheese.</title>
        <authorList>
            <consortium name="US DOE Joint Genome Institute (JGI-PGF)"/>
            <person name="Walter F."/>
            <person name="Albersmeier A."/>
            <person name="Kalinowski J."/>
            <person name="Ruckert C."/>
        </authorList>
    </citation>
    <scope>NUCLEOTIDE SEQUENCE</scope>
    <source>
        <strain evidence="1">CGMCC 1.15762</strain>
    </source>
</reference>
<reference evidence="1" key="2">
    <citation type="submission" date="2020-09" db="EMBL/GenBank/DDBJ databases">
        <authorList>
            <person name="Sun Q."/>
            <person name="Zhou Y."/>
        </authorList>
    </citation>
    <scope>NUCLEOTIDE SEQUENCE</scope>
    <source>
        <strain evidence="1">CGMCC 1.15762</strain>
    </source>
</reference>
<evidence type="ECO:0000313" key="1">
    <source>
        <dbReference type="EMBL" id="GGG67641.1"/>
    </source>
</evidence>
<evidence type="ECO:0008006" key="3">
    <source>
        <dbReference type="Google" id="ProtNLM"/>
    </source>
</evidence>
<comment type="caution">
    <text evidence="1">The sequence shown here is derived from an EMBL/GenBank/DDBJ whole genome shotgun (WGS) entry which is preliminary data.</text>
</comment>
<protein>
    <recommendedName>
        <fullName evidence="3">Flagellar protein FliL</fullName>
    </recommendedName>
</protein>
<sequence length="190" mass="19641">MIAFAGLPLVFAAAGYAGGQVLPVKETPAVAATETAEPTAPNAAEGVLDKLADEEGDTHAAADKTDAEATPSDLAAMEAAANDSHVVRLGRMSVPVYGAHSVTYMVSEIGVQMRDLAAVADYNEMDNTSRLRDAVLAAMHRAAEGMSLTGAVIDTPELSEKLKADLKNGFGDAVSDVLVLSMVQAEVPRS</sequence>
<dbReference type="AlphaFoldDB" id="A0A8J3EGH3"/>
<proteinExistence type="predicted"/>
<evidence type="ECO:0000313" key="2">
    <source>
        <dbReference type="Proteomes" id="UP000617145"/>
    </source>
</evidence>
<keyword evidence="2" id="KW-1185">Reference proteome</keyword>
<dbReference type="Proteomes" id="UP000617145">
    <property type="component" value="Unassembled WGS sequence"/>
</dbReference>